<feature type="compositionally biased region" description="Pro residues" evidence="1">
    <location>
        <begin position="1"/>
        <end position="10"/>
    </location>
</feature>
<comment type="caution">
    <text evidence="2">The sequence shown here is derived from an EMBL/GenBank/DDBJ whole genome shotgun (WGS) entry which is preliminary data.</text>
</comment>
<protein>
    <recommendedName>
        <fullName evidence="4">F-box domain-containing protein</fullName>
    </recommendedName>
</protein>
<feature type="region of interest" description="Disordered" evidence="1">
    <location>
        <begin position="1"/>
        <end position="36"/>
    </location>
</feature>
<proteinExistence type="predicted"/>
<dbReference type="EMBL" id="QPFP01000003">
    <property type="protein sequence ID" value="TEB38005.1"/>
    <property type="molecule type" value="Genomic_DNA"/>
</dbReference>
<evidence type="ECO:0000313" key="2">
    <source>
        <dbReference type="EMBL" id="TEB38005.1"/>
    </source>
</evidence>
<evidence type="ECO:0000256" key="1">
    <source>
        <dbReference type="SAM" id="MobiDB-lite"/>
    </source>
</evidence>
<dbReference type="OrthoDB" id="3365698at2759"/>
<name>A0A4Y7TV01_COPMI</name>
<dbReference type="AlphaFoldDB" id="A0A4Y7TV01"/>
<keyword evidence="3" id="KW-1185">Reference proteome</keyword>
<evidence type="ECO:0008006" key="4">
    <source>
        <dbReference type="Google" id="ProtNLM"/>
    </source>
</evidence>
<dbReference type="InterPro" id="IPR032675">
    <property type="entry name" value="LRR_dom_sf"/>
</dbReference>
<dbReference type="Proteomes" id="UP000298030">
    <property type="component" value="Unassembled WGS sequence"/>
</dbReference>
<dbReference type="SUPFAM" id="SSF52047">
    <property type="entry name" value="RNI-like"/>
    <property type="match status" value="1"/>
</dbReference>
<gene>
    <name evidence="2" type="ORF">FA13DRAFT_1785849</name>
</gene>
<organism evidence="2 3">
    <name type="scientific">Coprinellus micaceus</name>
    <name type="common">Glistening ink-cap mushroom</name>
    <name type="synonym">Coprinus micaceus</name>
    <dbReference type="NCBI Taxonomy" id="71717"/>
    <lineage>
        <taxon>Eukaryota</taxon>
        <taxon>Fungi</taxon>
        <taxon>Dikarya</taxon>
        <taxon>Basidiomycota</taxon>
        <taxon>Agaricomycotina</taxon>
        <taxon>Agaricomycetes</taxon>
        <taxon>Agaricomycetidae</taxon>
        <taxon>Agaricales</taxon>
        <taxon>Agaricineae</taxon>
        <taxon>Psathyrellaceae</taxon>
        <taxon>Coprinellus</taxon>
    </lineage>
</organism>
<accession>A0A4Y7TV01</accession>
<evidence type="ECO:0000313" key="3">
    <source>
        <dbReference type="Proteomes" id="UP000298030"/>
    </source>
</evidence>
<dbReference type="Gene3D" id="3.80.10.10">
    <property type="entry name" value="Ribonuclease Inhibitor"/>
    <property type="match status" value="1"/>
</dbReference>
<reference evidence="2 3" key="1">
    <citation type="journal article" date="2019" name="Nat. Ecol. Evol.">
        <title>Megaphylogeny resolves global patterns of mushroom evolution.</title>
        <authorList>
            <person name="Varga T."/>
            <person name="Krizsan K."/>
            <person name="Foldi C."/>
            <person name="Dima B."/>
            <person name="Sanchez-Garcia M."/>
            <person name="Sanchez-Ramirez S."/>
            <person name="Szollosi G.J."/>
            <person name="Szarkandi J.G."/>
            <person name="Papp V."/>
            <person name="Albert L."/>
            <person name="Andreopoulos W."/>
            <person name="Angelini C."/>
            <person name="Antonin V."/>
            <person name="Barry K.W."/>
            <person name="Bougher N.L."/>
            <person name="Buchanan P."/>
            <person name="Buyck B."/>
            <person name="Bense V."/>
            <person name="Catcheside P."/>
            <person name="Chovatia M."/>
            <person name="Cooper J."/>
            <person name="Damon W."/>
            <person name="Desjardin D."/>
            <person name="Finy P."/>
            <person name="Geml J."/>
            <person name="Haridas S."/>
            <person name="Hughes K."/>
            <person name="Justo A."/>
            <person name="Karasinski D."/>
            <person name="Kautmanova I."/>
            <person name="Kiss B."/>
            <person name="Kocsube S."/>
            <person name="Kotiranta H."/>
            <person name="LaButti K.M."/>
            <person name="Lechner B.E."/>
            <person name="Liimatainen K."/>
            <person name="Lipzen A."/>
            <person name="Lukacs Z."/>
            <person name="Mihaltcheva S."/>
            <person name="Morgado L.N."/>
            <person name="Niskanen T."/>
            <person name="Noordeloos M.E."/>
            <person name="Ohm R.A."/>
            <person name="Ortiz-Santana B."/>
            <person name="Ovrebo C."/>
            <person name="Racz N."/>
            <person name="Riley R."/>
            <person name="Savchenko A."/>
            <person name="Shiryaev A."/>
            <person name="Soop K."/>
            <person name="Spirin V."/>
            <person name="Szebenyi C."/>
            <person name="Tomsovsky M."/>
            <person name="Tulloss R.E."/>
            <person name="Uehling J."/>
            <person name="Grigoriev I.V."/>
            <person name="Vagvolgyi C."/>
            <person name="Papp T."/>
            <person name="Martin F.M."/>
            <person name="Miettinen O."/>
            <person name="Hibbett D.S."/>
            <person name="Nagy L.G."/>
        </authorList>
    </citation>
    <scope>NUCLEOTIDE SEQUENCE [LARGE SCALE GENOMIC DNA]</scope>
    <source>
        <strain evidence="2 3">FP101781</strain>
    </source>
</reference>
<sequence length="622" mass="70472">MRPSPTPDESPLPLLRPCSRPPSSPTSSSRAAARGPFPLSITPSDLFRPHIQALTANMGVSVDDFTSSNRPPTDAELEELKEMLAPDEEALIELEVDIKANLEESERLFKAKSALLKKMRPARSAASWIRRLPTEILEAIFLQARSPTPGMWREIALNTPELWSSMNITVPVTLQARSRQRQEDELKRASFEAEVDRWVQRSASVPISIRMRKGPHLPGSSPLHTDIMRTIFRKLIAHSQRWESLDFESQLEMVEIFSPDISLPRLKKVRITDTGWHPQHLDLEGPSSILDCKSLFSGLLLQKLIILTSEESPHRFARLSVNWTHLTVLTIGTVYTRPSFGLTRPPSMITTLLPIFATCINLRQCHLSLPTSLPPVSEPTFITLPRLRALSLEGCCMEMDRFLTLVDTPAIRELHFYPDYDVSPHSTSSLLNLFHKYGDKIEVLGFDLPTLTNEEFMTCLRHTTALKQMSIGLRIEQRYSTPPDYAFDNPKEPFVLTDSHIVALTPKDEGEFLCPRLEVLRCDAKAVLTLDALLGFLKTRSDQDSPALRNMSRLRELTLTRLPFDSPIPSFRPWMKDEGDPLTAIRDSGVMLELARPVIYNPSDHPPFFPSSRISYETDFKR</sequence>
<dbReference type="STRING" id="71717.A0A4Y7TV01"/>
<feature type="compositionally biased region" description="Low complexity" evidence="1">
    <location>
        <begin position="25"/>
        <end position="36"/>
    </location>
</feature>